<feature type="domain" description="Transposase IS30-like HTH" evidence="3">
    <location>
        <begin position="82"/>
        <end position="124"/>
    </location>
</feature>
<dbReference type="InterPro" id="IPR009057">
    <property type="entry name" value="Homeodomain-like_sf"/>
</dbReference>
<gene>
    <name evidence="4" type="ORF">LCGC14_2839690</name>
</gene>
<name>A0A0F9AJZ5_9ZZZZ</name>
<dbReference type="InterPro" id="IPR025246">
    <property type="entry name" value="IS30-like_HTH"/>
</dbReference>
<keyword evidence="1" id="KW-0233">DNA recombination</keyword>
<protein>
    <recommendedName>
        <fullName evidence="3">Transposase IS30-like HTH domain-containing protein</fullName>
    </recommendedName>
</protein>
<evidence type="ECO:0000313" key="4">
    <source>
        <dbReference type="EMBL" id="KKK78824.1"/>
    </source>
</evidence>
<dbReference type="PANTHER" id="PTHR10948:SF23">
    <property type="entry name" value="TRANSPOSASE INSI FOR INSERTION SEQUENCE ELEMENT IS30A-RELATED"/>
    <property type="match status" value="1"/>
</dbReference>
<dbReference type="AlphaFoldDB" id="A0A0F9AJZ5"/>
<proteinExistence type="predicted"/>
<dbReference type="InterPro" id="IPR051917">
    <property type="entry name" value="Transposase-Integrase"/>
</dbReference>
<dbReference type="GO" id="GO:0004803">
    <property type="term" value="F:transposase activity"/>
    <property type="evidence" value="ECO:0007669"/>
    <property type="project" value="TreeGrafter"/>
</dbReference>
<dbReference type="Pfam" id="PF13936">
    <property type="entry name" value="HTH_38"/>
    <property type="match status" value="1"/>
</dbReference>
<dbReference type="NCBIfam" id="NF033563">
    <property type="entry name" value="transpos_IS30"/>
    <property type="match status" value="1"/>
</dbReference>
<sequence>MTKTGRRKSERSTRGKLNSPGRPPVWQRENLCRFWRGVAAGHSSEVSAVEAGVSGPVGIRWFRSSGGMPPTHLAPSATPLMRRNLTFSEREEIALECARGTGIRAIARKLSRSPSTVSREIRRNSATRSGDFDYRAITAQWHADRAGQRPKPSKLANNPALRDYVQDRLSGLIATPGGIVFDGPVVIWKGRRAVHRQSRRWSCAWSPEQIAQRLKIDFPEDPTMRISHEAIYQALYIQGRGALKRELSACLRSGRALRLPRERARGRGRPFLTDALMISDRPAEIGDRAVPGHWEGDLILGLGSSAIGTLVERTTRFTMLLHLPRMEGYGKGDVPKNGPALAGHGAEAVRDAIAGTIMGLPAALRRSLTWDQGAEMAQHAQLQV</sequence>
<feature type="non-terminal residue" evidence="4">
    <location>
        <position position="384"/>
    </location>
</feature>
<evidence type="ECO:0000256" key="1">
    <source>
        <dbReference type="ARBA" id="ARBA00023172"/>
    </source>
</evidence>
<dbReference type="SUPFAM" id="SSF46689">
    <property type="entry name" value="Homeodomain-like"/>
    <property type="match status" value="1"/>
</dbReference>
<evidence type="ECO:0000256" key="2">
    <source>
        <dbReference type="SAM" id="MobiDB-lite"/>
    </source>
</evidence>
<dbReference type="GO" id="GO:0006310">
    <property type="term" value="P:DNA recombination"/>
    <property type="evidence" value="ECO:0007669"/>
    <property type="project" value="UniProtKB-KW"/>
</dbReference>
<dbReference type="GO" id="GO:0005829">
    <property type="term" value="C:cytosol"/>
    <property type="evidence" value="ECO:0007669"/>
    <property type="project" value="TreeGrafter"/>
</dbReference>
<reference evidence="4" key="1">
    <citation type="journal article" date="2015" name="Nature">
        <title>Complex archaea that bridge the gap between prokaryotes and eukaryotes.</title>
        <authorList>
            <person name="Spang A."/>
            <person name="Saw J.H."/>
            <person name="Jorgensen S.L."/>
            <person name="Zaremba-Niedzwiedzka K."/>
            <person name="Martijn J."/>
            <person name="Lind A.E."/>
            <person name="van Eijk R."/>
            <person name="Schleper C."/>
            <person name="Guy L."/>
            <person name="Ettema T.J."/>
        </authorList>
    </citation>
    <scope>NUCLEOTIDE SEQUENCE</scope>
</reference>
<organism evidence="4">
    <name type="scientific">marine sediment metagenome</name>
    <dbReference type="NCBI Taxonomy" id="412755"/>
    <lineage>
        <taxon>unclassified sequences</taxon>
        <taxon>metagenomes</taxon>
        <taxon>ecological metagenomes</taxon>
    </lineage>
</organism>
<accession>A0A0F9AJZ5</accession>
<comment type="caution">
    <text evidence="4">The sequence shown here is derived from an EMBL/GenBank/DDBJ whole genome shotgun (WGS) entry which is preliminary data.</text>
</comment>
<dbReference type="InterPro" id="IPR053392">
    <property type="entry name" value="Transposase_IS30-like"/>
</dbReference>
<evidence type="ECO:0000259" key="3">
    <source>
        <dbReference type="Pfam" id="PF13936"/>
    </source>
</evidence>
<dbReference type="GO" id="GO:0032196">
    <property type="term" value="P:transposition"/>
    <property type="evidence" value="ECO:0007669"/>
    <property type="project" value="TreeGrafter"/>
</dbReference>
<feature type="region of interest" description="Disordered" evidence="2">
    <location>
        <begin position="1"/>
        <end position="24"/>
    </location>
</feature>
<dbReference type="EMBL" id="LAZR01054311">
    <property type="protein sequence ID" value="KKK78824.1"/>
    <property type="molecule type" value="Genomic_DNA"/>
</dbReference>
<dbReference type="PANTHER" id="PTHR10948">
    <property type="entry name" value="TRANSPOSASE"/>
    <property type="match status" value="1"/>
</dbReference>